<evidence type="ECO:0000256" key="9">
    <source>
        <dbReference type="SAM" id="Phobius"/>
    </source>
</evidence>
<evidence type="ECO:0000256" key="6">
    <source>
        <dbReference type="ARBA" id="ARBA00022777"/>
    </source>
</evidence>
<evidence type="ECO:0000313" key="12">
    <source>
        <dbReference type="Proteomes" id="UP000779507"/>
    </source>
</evidence>
<comment type="catalytic activity">
    <reaction evidence="1">
        <text>ATP + protein L-histidine = ADP + protein N-phospho-L-histidine.</text>
        <dbReference type="EC" id="2.7.13.3"/>
    </reaction>
</comment>
<dbReference type="InterPro" id="IPR005467">
    <property type="entry name" value="His_kinase_dom"/>
</dbReference>
<dbReference type="InterPro" id="IPR050482">
    <property type="entry name" value="Sensor_HK_TwoCompSys"/>
</dbReference>
<dbReference type="Gene3D" id="1.20.5.1930">
    <property type="match status" value="1"/>
</dbReference>
<dbReference type="Pfam" id="PF02518">
    <property type="entry name" value="HATPase_c"/>
    <property type="match status" value="1"/>
</dbReference>
<evidence type="ECO:0000256" key="5">
    <source>
        <dbReference type="ARBA" id="ARBA00022741"/>
    </source>
</evidence>
<dbReference type="RefSeq" id="WP_173808512.1">
    <property type="nucleotide sequence ID" value="NZ_JABSNP010000002.1"/>
</dbReference>
<dbReference type="PROSITE" id="PS50109">
    <property type="entry name" value="HIS_KIN"/>
    <property type="match status" value="1"/>
</dbReference>
<keyword evidence="7" id="KW-0067">ATP-binding</keyword>
<comment type="caution">
    <text evidence="11">The sequence shown here is derived from an EMBL/GenBank/DDBJ whole genome shotgun (WGS) entry which is preliminary data.</text>
</comment>
<dbReference type="InterPro" id="IPR003594">
    <property type="entry name" value="HATPase_dom"/>
</dbReference>
<keyword evidence="3" id="KW-0597">Phosphoprotein</keyword>
<evidence type="ECO:0000256" key="4">
    <source>
        <dbReference type="ARBA" id="ARBA00022679"/>
    </source>
</evidence>
<dbReference type="EMBL" id="JABSNP010000002">
    <property type="protein sequence ID" value="NRT17735.1"/>
    <property type="molecule type" value="Genomic_DNA"/>
</dbReference>
<keyword evidence="4" id="KW-0808">Transferase</keyword>
<dbReference type="Proteomes" id="UP000779507">
    <property type="component" value="Unassembled WGS sequence"/>
</dbReference>
<evidence type="ECO:0000256" key="3">
    <source>
        <dbReference type="ARBA" id="ARBA00022553"/>
    </source>
</evidence>
<evidence type="ECO:0000256" key="1">
    <source>
        <dbReference type="ARBA" id="ARBA00000085"/>
    </source>
</evidence>
<keyword evidence="5" id="KW-0547">Nucleotide-binding</keyword>
<reference evidence="11 12" key="1">
    <citation type="submission" date="2020-05" db="EMBL/GenBank/DDBJ databases">
        <title>Genomic Encyclopedia of Type Strains, Phase IV (KMG-V): Genome sequencing to study the core and pangenomes of soil and plant-associated prokaryotes.</title>
        <authorList>
            <person name="Whitman W."/>
        </authorList>
    </citation>
    <scope>NUCLEOTIDE SEQUENCE [LARGE SCALE GENOMIC DNA]</scope>
    <source>
        <strain evidence="11 12">9A</strain>
    </source>
</reference>
<evidence type="ECO:0000256" key="8">
    <source>
        <dbReference type="ARBA" id="ARBA00023012"/>
    </source>
</evidence>
<feature type="domain" description="Histidine kinase" evidence="10">
    <location>
        <begin position="70"/>
        <end position="268"/>
    </location>
</feature>
<keyword evidence="9" id="KW-0812">Transmembrane</keyword>
<organism evidence="11 12">
    <name type="scientific">Hymenobacter caeli</name>
    <dbReference type="NCBI Taxonomy" id="2735894"/>
    <lineage>
        <taxon>Bacteria</taxon>
        <taxon>Pseudomonadati</taxon>
        <taxon>Bacteroidota</taxon>
        <taxon>Cytophagia</taxon>
        <taxon>Cytophagales</taxon>
        <taxon>Hymenobacteraceae</taxon>
        <taxon>Hymenobacter</taxon>
    </lineage>
</organism>
<dbReference type="GO" id="GO:0016301">
    <property type="term" value="F:kinase activity"/>
    <property type="evidence" value="ECO:0007669"/>
    <property type="project" value="UniProtKB-KW"/>
</dbReference>
<name>A0ABX2FMN8_9BACT</name>
<dbReference type="InterPro" id="IPR011712">
    <property type="entry name" value="Sig_transdc_His_kin_sub3_dim/P"/>
</dbReference>
<proteinExistence type="predicted"/>
<dbReference type="Pfam" id="PF07730">
    <property type="entry name" value="HisKA_3"/>
    <property type="match status" value="1"/>
</dbReference>
<keyword evidence="9" id="KW-0472">Membrane</keyword>
<keyword evidence="6 11" id="KW-0418">Kinase</keyword>
<feature type="transmembrane region" description="Helical" evidence="9">
    <location>
        <begin position="12"/>
        <end position="34"/>
    </location>
</feature>
<sequence length="271" mass="28994">MDAPSEVAFGQLLFGGIGFMLLAAALLVVFLVTYQKRLLQQQLRLRAAEAEYQQQLLTAVIEAQERERERIGRDLHDGIGSTIATAKLLVNRLGSGPPADDAGQLLGLVQEIMGAAVLDVRSISHSLYPAVLARFGLAEALQHLVDVSNETGALAIGLAVDYPRPLPLAEELALYRICQELLHNALKHARGATRLDVRLRQQGPRLVLEVEDDGCGFVPLAPGATKAASGGAGLRSIEVRVQMLHAHLRQQSAPGAGTRMAVEMDAPEPAG</sequence>
<gene>
    <name evidence="11" type="ORF">HNP98_000542</name>
</gene>
<evidence type="ECO:0000256" key="7">
    <source>
        <dbReference type="ARBA" id="ARBA00022840"/>
    </source>
</evidence>
<dbReference type="SUPFAM" id="SSF55874">
    <property type="entry name" value="ATPase domain of HSP90 chaperone/DNA topoisomerase II/histidine kinase"/>
    <property type="match status" value="1"/>
</dbReference>
<evidence type="ECO:0000313" key="11">
    <source>
        <dbReference type="EMBL" id="NRT17735.1"/>
    </source>
</evidence>
<dbReference type="EC" id="2.7.13.3" evidence="2"/>
<dbReference type="PANTHER" id="PTHR24421:SF10">
    <property type="entry name" value="NITRATE_NITRITE SENSOR PROTEIN NARQ"/>
    <property type="match status" value="1"/>
</dbReference>
<accession>A0ABX2FMN8</accession>
<dbReference type="InterPro" id="IPR036890">
    <property type="entry name" value="HATPase_C_sf"/>
</dbReference>
<dbReference type="Gene3D" id="3.30.565.10">
    <property type="entry name" value="Histidine kinase-like ATPase, C-terminal domain"/>
    <property type="match status" value="1"/>
</dbReference>
<dbReference type="SMART" id="SM00387">
    <property type="entry name" value="HATPase_c"/>
    <property type="match status" value="1"/>
</dbReference>
<evidence type="ECO:0000259" key="10">
    <source>
        <dbReference type="PROSITE" id="PS50109"/>
    </source>
</evidence>
<dbReference type="PANTHER" id="PTHR24421">
    <property type="entry name" value="NITRATE/NITRITE SENSOR PROTEIN NARX-RELATED"/>
    <property type="match status" value="1"/>
</dbReference>
<keyword evidence="9" id="KW-1133">Transmembrane helix</keyword>
<keyword evidence="8" id="KW-0902">Two-component regulatory system</keyword>
<protein>
    <recommendedName>
        <fullName evidence="2">histidine kinase</fullName>
        <ecNumber evidence="2">2.7.13.3</ecNumber>
    </recommendedName>
</protein>
<keyword evidence="12" id="KW-1185">Reference proteome</keyword>
<evidence type="ECO:0000256" key="2">
    <source>
        <dbReference type="ARBA" id="ARBA00012438"/>
    </source>
</evidence>
<dbReference type="CDD" id="cd16917">
    <property type="entry name" value="HATPase_UhpB-NarQ-NarX-like"/>
    <property type="match status" value="1"/>
</dbReference>